<accession>A0ABM8MPX3</accession>
<keyword evidence="2" id="KW-1185">Reference proteome</keyword>
<protein>
    <submittedName>
        <fullName evidence="1">Uncharacterized protein</fullName>
    </submittedName>
</protein>
<organism evidence="1 2">
    <name type="scientific">Citrobacter youngae</name>
    <dbReference type="NCBI Taxonomy" id="133448"/>
    <lineage>
        <taxon>Bacteria</taxon>
        <taxon>Pseudomonadati</taxon>
        <taxon>Pseudomonadota</taxon>
        <taxon>Gammaproteobacteria</taxon>
        <taxon>Enterobacterales</taxon>
        <taxon>Enterobacteriaceae</taxon>
        <taxon>Citrobacter</taxon>
        <taxon>Citrobacter freundii complex</taxon>
    </lineage>
</organism>
<reference evidence="1" key="1">
    <citation type="submission" date="2020-05" db="EMBL/GenBank/DDBJ databases">
        <authorList>
            <person name="Delgado-Blas J."/>
        </authorList>
    </citation>
    <scope>NUCLEOTIDE SEQUENCE</scope>
    <source>
        <strain evidence="1">BB1468</strain>
    </source>
</reference>
<dbReference type="EMBL" id="CAHPRB010000028">
    <property type="protein sequence ID" value="CAB5612027.1"/>
    <property type="molecule type" value="Genomic_DNA"/>
</dbReference>
<evidence type="ECO:0000313" key="2">
    <source>
        <dbReference type="Proteomes" id="UP000835792"/>
    </source>
</evidence>
<gene>
    <name evidence="1" type="ORF">GHA_04827</name>
</gene>
<sequence>MTRHRIAASYVKRLYYAKKMTPLPGGKSALHNASNPPMSNYQKVTFLGKLLFSVVLPGVDLMQPSYSVSSLILPRPIGLSVRRDF</sequence>
<dbReference type="Proteomes" id="UP000835792">
    <property type="component" value="Unassembled WGS sequence"/>
</dbReference>
<comment type="caution">
    <text evidence="1">The sequence shown here is derived from an EMBL/GenBank/DDBJ whole genome shotgun (WGS) entry which is preliminary data.</text>
</comment>
<proteinExistence type="predicted"/>
<evidence type="ECO:0000313" key="1">
    <source>
        <dbReference type="EMBL" id="CAB5612027.1"/>
    </source>
</evidence>
<name>A0ABM8MPX3_9ENTR</name>